<evidence type="ECO:0000313" key="1">
    <source>
        <dbReference type="EMBL" id="EMI18725.1"/>
    </source>
</evidence>
<dbReference type="AlphaFoldDB" id="M5RHA8"/>
<dbReference type="Proteomes" id="UP000011991">
    <property type="component" value="Unassembled WGS sequence"/>
</dbReference>
<keyword evidence="2" id="KW-1185">Reference proteome</keyword>
<accession>M5RHA8</accession>
<sequence>MRQIHQSPQTNSKNNVFCLITPCQAVGDFCLDPTITGDRESDRKTSETFKTNSAWTFSDRSRPLPAI</sequence>
<proteinExistence type="predicted"/>
<dbReference type="EMBL" id="ANOG01000622">
    <property type="protein sequence ID" value="EMI18725.1"/>
    <property type="molecule type" value="Genomic_DNA"/>
</dbReference>
<reference evidence="1 2" key="1">
    <citation type="journal article" date="2013" name="Mar. Genomics">
        <title>Expression of sulfatases in Rhodopirellula baltica and the diversity of sulfatases in the genus Rhodopirellula.</title>
        <authorList>
            <person name="Wegner C.E."/>
            <person name="Richter-Heitmann T."/>
            <person name="Klindworth A."/>
            <person name="Klockow C."/>
            <person name="Richter M."/>
            <person name="Achstetter T."/>
            <person name="Glockner F.O."/>
            <person name="Harder J."/>
        </authorList>
    </citation>
    <scope>NUCLEOTIDE SEQUENCE [LARGE SCALE GENOMIC DNA]</scope>
    <source>
        <strain evidence="1 2">SM1</strain>
    </source>
</reference>
<organism evidence="1 2">
    <name type="scientific">Rhodopirellula maiorica SM1</name>
    <dbReference type="NCBI Taxonomy" id="1265738"/>
    <lineage>
        <taxon>Bacteria</taxon>
        <taxon>Pseudomonadati</taxon>
        <taxon>Planctomycetota</taxon>
        <taxon>Planctomycetia</taxon>
        <taxon>Pirellulales</taxon>
        <taxon>Pirellulaceae</taxon>
        <taxon>Novipirellula</taxon>
    </lineage>
</organism>
<evidence type="ECO:0000313" key="2">
    <source>
        <dbReference type="Proteomes" id="UP000011991"/>
    </source>
</evidence>
<name>M5RHA8_9BACT</name>
<comment type="caution">
    <text evidence="1">The sequence shown here is derived from an EMBL/GenBank/DDBJ whole genome shotgun (WGS) entry which is preliminary data.</text>
</comment>
<protein>
    <submittedName>
        <fullName evidence="1">Uncharacterized protein</fullName>
    </submittedName>
</protein>
<gene>
    <name evidence="1" type="ORF">RMSM_04356</name>
</gene>